<keyword evidence="6" id="KW-0378">Hydrolase</keyword>
<evidence type="ECO:0000256" key="3">
    <source>
        <dbReference type="ARBA" id="ARBA00022670"/>
    </source>
</evidence>
<dbReference type="NCBIfam" id="TIGR00072">
    <property type="entry name" value="hydrog_prot"/>
    <property type="match status" value="1"/>
</dbReference>
<comment type="caution">
    <text evidence="7">The sequence shown here is derived from an EMBL/GenBank/DDBJ whole genome shotgun (WGS) entry which is preliminary data.</text>
</comment>
<keyword evidence="4" id="KW-0479">Metal-binding</keyword>
<dbReference type="CDD" id="cd06062">
    <property type="entry name" value="H2MP_MemB-H2up"/>
    <property type="match status" value="1"/>
</dbReference>
<dbReference type="AlphaFoldDB" id="A0A6L5XHX3"/>
<keyword evidence="8" id="KW-1185">Reference proteome</keyword>
<dbReference type="SUPFAM" id="SSF53163">
    <property type="entry name" value="HybD-like"/>
    <property type="match status" value="1"/>
</dbReference>
<dbReference type="Gene3D" id="3.40.50.1450">
    <property type="entry name" value="HybD-like"/>
    <property type="match status" value="1"/>
</dbReference>
<dbReference type="FunFam" id="3.40.50.1450:FF:000002">
    <property type="entry name" value="Hydrogenase 1 maturation protease"/>
    <property type="match status" value="1"/>
</dbReference>
<dbReference type="EMBL" id="VUMH01000001">
    <property type="protein sequence ID" value="MSS26727.1"/>
    <property type="molecule type" value="Genomic_DNA"/>
</dbReference>
<dbReference type="PANTHER" id="PTHR30302:SF9">
    <property type="entry name" value="HYDROGENASE 1 MATURATION PROTEASE"/>
    <property type="match status" value="1"/>
</dbReference>
<evidence type="ECO:0000256" key="2">
    <source>
        <dbReference type="ARBA" id="ARBA00022596"/>
    </source>
</evidence>
<evidence type="ECO:0000256" key="4">
    <source>
        <dbReference type="ARBA" id="ARBA00022723"/>
    </source>
</evidence>
<sequence length="172" mass="18494">MEKTVILGLGNLLYGDEGFGVRLAQHLYAHWDFPPGVSVVDGGTQGQTLLTFVEEADSLLVLDAVDFGLEEGELTLREEVPAYITAQKVGPHQNSFSEVLGLAALRGALPRRCALLGVQPAVMTLGAHCSPAVEQALPKATDQALALLRRWGIEPVRRARPRHLSAPVLAQL</sequence>
<dbReference type="Pfam" id="PF01750">
    <property type="entry name" value="HycI"/>
    <property type="match status" value="1"/>
</dbReference>
<name>A0A6L5XHX3_9BACT</name>
<dbReference type="GO" id="GO:0016485">
    <property type="term" value="P:protein processing"/>
    <property type="evidence" value="ECO:0007669"/>
    <property type="project" value="TreeGrafter"/>
</dbReference>
<keyword evidence="2" id="KW-0533">Nickel</keyword>
<evidence type="ECO:0000256" key="6">
    <source>
        <dbReference type="ARBA" id="ARBA00022801"/>
    </source>
</evidence>
<proteinExistence type="inferred from homology"/>
<evidence type="ECO:0000256" key="1">
    <source>
        <dbReference type="ARBA" id="ARBA00006814"/>
    </source>
</evidence>
<dbReference type="InterPro" id="IPR000671">
    <property type="entry name" value="Peptidase_A31"/>
</dbReference>
<organism evidence="7 8">
    <name type="scientific">Desulfovibrio porci</name>
    <dbReference type="NCBI Taxonomy" id="2605782"/>
    <lineage>
        <taxon>Bacteria</taxon>
        <taxon>Pseudomonadati</taxon>
        <taxon>Thermodesulfobacteriota</taxon>
        <taxon>Desulfovibrionia</taxon>
        <taxon>Desulfovibrionales</taxon>
        <taxon>Desulfovibrionaceae</taxon>
        <taxon>Desulfovibrio</taxon>
    </lineage>
</organism>
<dbReference type="GO" id="GO:0004190">
    <property type="term" value="F:aspartic-type endopeptidase activity"/>
    <property type="evidence" value="ECO:0007669"/>
    <property type="project" value="UniProtKB-KW"/>
</dbReference>
<comment type="similarity">
    <text evidence="1">Belongs to the peptidase A31 family.</text>
</comment>
<accession>A0A6L5XHX3</accession>
<evidence type="ECO:0000256" key="5">
    <source>
        <dbReference type="ARBA" id="ARBA00022750"/>
    </source>
</evidence>
<dbReference type="PRINTS" id="PR00446">
    <property type="entry name" value="HYDRGNUPTAKE"/>
</dbReference>
<dbReference type="InterPro" id="IPR023430">
    <property type="entry name" value="Pept_HybD-like_dom_sf"/>
</dbReference>
<evidence type="ECO:0000313" key="8">
    <source>
        <dbReference type="Proteomes" id="UP000477488"/>
    </source>
</evidence>
<reference evidence="7 8" key="1">
    <citation type="submission" date="2019-09" db="EMBL/GenBank/DDBJ databases">
        <title>In-depth cultivation of the pig gut microbiome towards novel bacterial diversity and tailored functional studies.</title>
        <authorList>
            <person name="Wylensek D."/>
            <person name="Hitch T.C.A."/>
            <person name="Clavel T."/>
        </authorList>
    </citation>
    <scope>NUCLEOTIDE SEQUENCE [LARGE SCALE GENOMIC DNA]</scope>
    <source>
        <strain evidence="7 8">PG-178-WT-4</strain>
    </source>
</reference>
<dbReference type="GO" id="GO:0008047">
    <property type="term" value="F:enzyme activator activity"/>
    <property type="evidence" value="ECO:0007669"/>
    <property type="project" value="InterPro"/>
</dbReference>
<dbReference type="Proteomes" id="UP000477488">
    <property type="component" value="Unassembled WGS sequence"/>
</dbReference>
<gene>
    <name evidence="7" type="ORF">FYJ44_01410</name>
</gene>
<dbReference type="RefSeq" id="WP_154508451.1">
    <property type="nucleotide sequence ID" value="NZ_DBFWWU010000111.1"/>
</dbReference>
<evidence type="ECO:0000313" key="7">
    <source>
        <dbReference type="EMBL" id="MSS26727.1"/>
    </source>
</evidence>
<dbReference type="PANTHER" id="PTHR30302">
    <property type="entry name" value="HYDROGENASE 1 MATURATION PROTEASE"/>
    <property type="match status" value="1"/>
</dbReference>
<keyword evidence="5" id="KW-0064">Aspartyl protease</keyword>
<keyword evidence="3 7" id="KW-0645">Protease</keyword>
<dbReference type="GO" id="GO:0046872">
    <property type="term" value="F:metal ion binding"/>
    <property type="evidence" value="ECO:0007669"/>
    <property type="project" value="UniProtKB-KW"/>
</dbReference>
<protein>
    <submittedName>
        <fullName evidence="7">Hydrogenase maturation protease</fullName>
    </submittedName>
</protein>